<dbReference type="PANTHER" id="PTHR39136">
    <property type="entry name" value="ALTERED INHERITANCE OF MITOCHONDRIA PROTEIN 11"/>
    <property type="match status" value="1"/>
</dbReference>
<evidence type="ECO:0000256" key="2">
    <source>
        <dbReference type="ARBA" id="ARBA00022989"/>
    </source>
</evidence>
<dbReference type="PANTHER" id="PTHR39136:SF1">
    <property type="entry name" value="ALTERED INHERITANCE OF MITOCHONDRIA PROTEIN 11"/>
    <property type="match status" value="1"/>
</dbReference>
<feature type="compositionally biased region" description="Polar residues" evidence="5">
    <location>
        <begin position="13"/>
        <end position="28"/>
    </location>
</feature>
<sequence>MFAMAEARAPNDISKTSTPSEPQSSIFSPRSRKQLSLFLAGASFFTLSTLITRRSLVRRYKASLPKFYHPSNRPVGDVNGAMEAFEALNIATINVLSMSMMVSGGLLWAFDISSSEDLRRKLRGGLGFDGKGSAENEAEEEIEEWIASVLARKEEKQKKKEGRNNDEKP</sequence>
<accession>A0A3E2H523</accession>
<gene>
    <name evidence="4" type="primary">AIM11</name>
    <name evidence="6" type="ORF">B7463_g8206</name>
</gene>
<comment type="similarity">
    <text evidence="4">Belongs to the AIM11 family.</text>
</comment>
<feature type="transmembrane region" description="Helical" evidence="4">
    <location>
        <begin position="35"/>
        <end position="52"/>
    </location>
</feature>
<evidence type="ECO:0000313" key="6">
    <source>
        <dbReference type="EMBL" id="RFU28143.1"/>
    </source>
</evidence>
<comment type="caution">
    <text evidence="6">The sequence shown here is derived from an EMBL/GenBank/DDBJ whole genome shotgun (WGS) entry which is preliminary data.</text>
</comment>
<dbReference type="EMBL" id="NCSJ02000174">
    <property type="protein sequence ID" value="RFU28143.1"/>
    <property type="molecule type" value="Genomic_DNA"/>
</dbReference>
<feature type="transmembrane region" description="Helical" evidence="4">
    <location>
        <begin position="87"/>
        <end position="110"/>
    </location>
</feature>
<keyword evidence="1 4" id="KW-0812">Transmembrane</keyword>
<evidence type="ECO:0000256" key="4">
    <source>
        <dbReference type="RuleBase" id="RU367098"/>
    </source>
</evidence>
<keyword evidence="2 4" id="KW-1133">Transmembrane helix</keyword>
<feature type="region of interest" description="Disordered" evidence="5">
    <location>
        <begin position="1"/>
        <end position="28"/>
    </location>
</feature>
<evidence type="ECO:0000256" key="5">
    <source>
        <dbReference type="SAM" id="MobiDB-lite"/>
    </source>
</evidence>
<protein>
    <recommendedName>
        <fullName evidence="4">Altered inheritance of mitochondria protein 11</fullName>
    </recommendedName>
</protein>
<evidence type="ECO:0000313" key="7">
    <source>
        <dbReference type="Proteomes" id="UP000258309"/>
    </source>
</evidence>
<dbReference type="AlphaFoldDB" id="A0A3E2H523"/>
<dbReference type="OrthoDB" id="3558022at2759"/>
<dbReference type="Proteomes" id="UP000258309">
    <property type="component" value="Unassembled WGS sequence"/>
</dbReference>
<name>A0A3E2H523_SCYLI</name>
<dbReference type="GO" id="GO:0005739">
    <property type="term" value="C:mitochondrion"/>
    <property type="evidence" value="ECO:0007669"/>
    <property type="project" value="TreeGrafter"/>
</dbReference>
<evidence type="ECO:0000256" key="1">
    <source>
        <dbReference type="ARBA" id="ARBA00022692"/>
    </source>
</evidence>
<organism evidence="6 7">
    <name type="scientific">Scytalidium lignicola</name>
    <name type="common">Hyphomycete</name>
    <dbReference type="NCBI Taxonomy" id="5539"/>
    <lineage>
        <taxon>Eukaryota</taxon>
        <taxon>Fungi</taxon>
        <taxon>Dikarya</taxon>
        <taxon>Ascomycota</taxon>
        <taxon>Pezizomycotina</taxon>
        <taxon>Leotiomycetes</taxon>
        <taxon>Leotiomycetes incertae sedis</taxon>
        <taxon>Scytalidium</taxon>
    </lineage>
</organism>
<proteinExistence type="inferred from homology"/>
<reference evidence="6 7" key="1">
    <citation type="submission" date="2018-05" db="EMBL/GenBank/DDBJ databases">
        <title>Draft genome sequence of Scytalidium lignicola DSM 105466, a ubiquitous saprotrophic fungus.</title>
        <authorList>
            <person name="Buettner E."/>
            <person name="Gebauer A.M."/>
            <person name="Hofrichter M."/>
            <person name="Liers C."/>
            <person name="Kellner H."/>
        </authorList>
    </citation>
    <scope>NUCLEOTIDE SEQUENCE [LARGE SCALE GENOMIC DNA]</scope>
    <source>
        <strain evidence="6 7">DSM 105466</strain>
    </source>
</reference>
<feature type="non-terminal residue" evidence="6">
    <location>
        <position position="169"/>
    </location>
</feature>
<keyword evidence="3 4" id="KW-0472">Membrane</keyword>
<dbReference type="STRING" id="5539.A0A3E2H523"/>
<comment type="subcellular location">
    <subcellularLocation>
        <location evidence="4">Membrane</location>
        <topology evidence="4">Multi-pass membrane protein</topology>
    </subcellularLocation>
</comment>
<evidence type="ECO:0000256" key="3">
    <source>
        <dbReference type="ARBA" id="ARBA00023136"/>
    </source>
</evidence>
<dbReference type="InterPro" id="IPR038814">
    <property type="entry name" value="AIM11"/>
</dbReference>
<dbReference type="OMA" id="TNPHEYF"/>
<dbReference type="GO" id="GO:0016020">
    <property type="term" value="C:membrane"/>
    <property type="evidence" value="ECO:0007669"/>
    <property type="project" value="UniProtKB-SubCell"/>
</dbReference>
<keyword evidence="7" id="KW-1185">Reference proteome</keyword>
<feature type="non-terminal residue" evidence="6">
    <location>
        <position position="1"/>
    </location>
</feature>